<accession>A0A1X7NWS6</accession>
<dbReference type="EMBL" id="FXBL01000004">
    <property type="protein sequence ID" value="SMH42235.1"/>
    <property type="molecule type" value="Genomic_DNA"/>
</dbReference>
<gene>
    <name evidence="1" type="ORF">SAMN02982922_2719</name>
</gene>
<dbReference type="Proteomes" id="UP000193083">
    <property type="component" value="Unassembled WGS sequence"/>
</dbReference>
<name>A0A1X7NWS6_9HYPH</name>
<evidence type="ECO:0000313" key="1">
    <source>
        <dbReference type="EMBL" id="SMH42235.1"/>
    </source>
</evidence>
<reference evidence="1 2" key="1">
    <citation type="submission" date="2017-04" db="EMBL/GenBank/DDBJ databases">
        <authorList>
            <person name="Afonso C.L."/>
            <person name="Miller P.J."/>
            <person name="Scott M.A."/>
            <person name="Spackman E."/>
            <person name="Goraichik I."/>
            <person name="Dimitrov K.M."/>
            <person name="Suarez D.L."/>
            <person name="Swayne D.E."/>
        </authorList>
    </citation>
    <scope>NUCLEOTIDE SEQUENCE [LARGE SCALE GENOMIC DNA]</scope>
    <source>
        <strain evidence="1 2">B5P</strain>
    </source>
</reference>
<evidence type="ECO:0000313" key="2">
    <source>
        <dbReference type="Proteomes" id="UP000193083"/>
    </source>
</evidence>
<proteinExistence type="predicted"/>
<organism evidence="1 2">
    <name type="scientific">Mesorhizobium australicum</name>
    <dbReference type="NCBI Taxonomy" id="536018"/>
    <lineage>
        <taxon>Bacteria</taxon>
        <taxon>Pseudomonadati</taxon>
        <taxon>Pseudomonadota</taxon>
        <taxon>Alphaproteobacteria</taxon>
        <taxon>Hyphomicrobiales</taxon>
        <taxon>Phyllobacteriaceae</taxon>
        <taxon>Mesorhizobium</taxon>
    </lineage>
</organism>
<dbReference type="RefSeq" id="WP_085464630.1">
    <property type="nucleotide sequence ID" value="NZ_FXBL01000004.1"/>
</dbReference>
<keyword evidence="2" id="KW-1185">Reference proteome</keyword>
<sequence length="76" mass="8713">MQLFYDGDEDYPVEEYDEVVVIAAEFRFPATIKKVLPKIKQVIVGFENIDPVLDLIVLRKQARVPLSAIEFVGRSM</sequence>
<protein>
    <submittedName>
        <fullName evidence="1">Uncharacterized protein</fullName>
    </submittedName>
</protein>
<dbReference type="AlphaFoldDB" id="A0A1X7NWS6"/>